<evidence type="ECO:0000313" key="9">
    <source>
        <dbReference type="Proteomes" id="UP000391919"/>
    </source>
</evidence>
<evidence type="ECO:0000256" key="2">
    <source>
        <dbReference type="ARBA" id="ARBA00004892"/>
    </source>
</evidence>
<comment type="caution">
    <text evidence="8">The sequence shown here is derived from an EMBL/GenBank/DDBJ whole genome shotgun (WGS) entry which is preliminary data.</text>
</comment>
<evidence type="ECO:0000256" key="7">
    <source>
        <dbReference type="HAMAP-Rule" id="MF_00675"/>
    </source>
</evidence>
<dbReference type="Gene3D" id="3.20.20.140">
    <property type="entry name" value="Metal-dependent hydrolases"/>
    <property type="match status" value="1"/>
</dbReference>
<protein>
    <recommendedName>
        <fullName evidence="5 7">Uronate isomerase</fullName>
        <ecNumber evidence="4 7">5.3.1.12</ecNumber>
    </recommendedName>
    <alternativeName>
        <fullName evidence="7">Glucuronate isomerase</fullName>
    </alternativeName>
    <alternativeName>
        <fullName evidence="7">Uronic isomerase</fullName>
    </alternativeName>
</protein>
<name>A0A5J4JL91_9BACI</name>
<comment type="pathway">
    <text evidence="2 7">Carbohydrate metabolism; pentose and glucuronate interconversion.</text>
</comment>
<dbReference type="InterPro" id="IPR003766">
    <property type="entry name" value="Uronate_isomerase"/>
</dbReference>
<comment type="similarity">
    <text evidence="3 7">Belongs to the metallo-dependent hydrolases superfamily. Uronate isomerase family.</text>
</comment>
<evidence type="ECO:0000256" key="5">
    <source>
        <dbReference type="ARBA" id="ARBA00020555"/>
    </source>
</evidence>
<evidence type="ECO:0000256" key="4">
    <source>
        <dbReference type="ARBA" id="ARBA00012546"/>
    </source>
</evidence>
<dbReference type="RefSeq" id="WP_151680267.1">
    <property type="nucleotide sequence ID" value="NZ_BKZQ01000010.1"/>
</dbReference>
<comment type="catalytic activity">
    <reaction evidence="7">
        <text>aldehydo-D-galacturonate = keto-D-tagaturonate</text>
        <dbReference type="Rhea" id="RHEA:27702"/>
        <dbReference type="ChEBI" id="CHEBI:12952"/>
        <dbReference type="ChEBI" id="CHEBI:17886"/>
    </reaction>
</comment>
<dbReference type="PANTHER" id="PTHR30068">
    <property type="entry name" value="URONATE ISOMERASE"/>
    <property type="match status" value="1"/>
</dbReference>
<dbReference type="PANTHER" id="PTHR30068:SF4">
    <property type="entry name" value="URONATE ISOMERASE"/>
    <property type="match status" value="1"/>
</dbReference>
<comment type="catalytic activity">
    <reaction evidence="1 7">
        <text>D-glucuronate = D-fructuronate</text>
        <dbReference type="Rhea" id="RHEA:13049"/>
        <dbReference type="ChEBI" id="CHEBI:58720"/>
        <dbReference type="ChEBI" id="CHEBI:59863"/>
        <dbReference type="EC" id="5.3.1.12"/>
    </reaction>
</comment>
<reference evidence="8 9" key="1">
    <citation type="submission" date="2019-09" db="EMBL/GenBank/DDBJ databases">
        <title>Draft genome sequence of Bacillus sp. JC-7.</title>
        <authorList>
            <person name="Tanaka N."/>
            <person name="Shiwa Y."/>
            <person name="Fujita N."/>
            <person name="Tanasupawat S."/>
        </authorList>
    </citation>
    <scope>NUCLEOTIDE SEQUENCE [LARGE SCALE GENOMIC DNA]</scope>
    <source>
        <strain evidence="8 9">JC-7</strain>
    </source>
</reference>
<evidence type="ECO:0000256" key="1">
    <source>
        <dbReference type="ARBA" id="ARBA00001165"/>
    </source>
</evidence>
<accession>A0A5J4JL91</accession>
<dbReference type="EMBL" id="BKZQ01000010">
    <property type="protein sequence ID" value="GER69754.1"/>
    <property type="molecule type" value="Genomic_DNA"/>
</dbReference>
<dbReference type="InterPro" id="IPR032466">
    <property type="entry name" value="Metal_Hydrolase"/>
</dbReference>
<dbReference type="AlphaFoldDB" id="A0A5J4JL91"/>
<keyword evidence="9" id="KW-1185">Reference proteome</keyword>
<dbReference type="HAMAP" id="MF_00675">
    <property type="entry name" value="UxaC"/>
    <property type="match status" value="1"/>
</dbReference>
<dbReference type="Pfam" id="PF02614">
    <property type="entry name" value="UxaC"/>
    <property type="match status" value="1"/>
</dbReference>
<dbReference type="GO" id="GO:0008880">
    <property type="term" value="F:glucuronate isomerase activity"/>
    <property type="evidence" value="ECO:0007669"/>
    <property type="project" value="UniProtKB-UniRule"/>
</dbReference>
<dbReference type="SUPFAM" id="SSF51556">
    <property type="entry name" value="Metallo-dependent hydrolases"/>
    <property type="match status" value="1"/>
</dbReference>
<keyword evidence="6 7" id="KW-0413">Isomerase</keyword>
<dbReference type="GO" id="GO:0042840">
    <property type="term" value="P:D-glucuronate catabolic process"/>
    <property type="evidence" value="ECO:0007669"/>
    <property type="project" value="TreeGrafter"/>
</dbReference>
<dbReference type="GO" id="GO:0019698">
    <property type="term" value="P:D-galacturonate catabolic process"/>
    <property type="evidence" value="ECO:0007669"/>
    <property type="project" value="TreeGrafter"/>
</dbReference>
<gene>
    <name evidence="7 8" type="primary">uxaC</name>
    <name evidence="8" type="ORF">BpJC7_10570</name>
</gene>
<proteinExistence type="inferred from homology"/>
<organism evidence="8 9">
    <name type="scientific">Weizmannia acidilactici</name>
    <dbReference type="NCBI Taxonomy" id="2607726"/>
    <lineage>
        <taxon>Bacteria</taxon>
        <taxon>Bacillati</taxon>
        <taxon>Bacillota</taxon>
        <taxon>Bacilli</taxon>
        <taxon>Bacillales</taxon>
        <taxon>Bacillaceae</taxon>
        <taxon>Heyndrickxia</taxon>
    </lineage>
</organism>
<dbReference type="Proteomes" id="UP000391919">
    <property type="component" value="Unassembled WGS sequence"/>
</dbReference>
<dbReference type="NCBIfam" id="NF002794">
    <property type="entry name" value="PRK02925.1"/>
    <property type="match status" value="1"/>
</dbReference>
<evidence type="ECO:0000256" key="6">
    <source>
        <dbReference type="ARBA" id="ARBA00023235"/>
    </source>
</evidence>
<dbReference type="EC" id="5.3.1.12" evidence="4 7"/>
<dbReference type="Gene3D" id="1.10.2020.10">
    <property type="entry name" value="uronate isomerase, domain 2, chain A"/>
    <property type="match status" value="1"/>
</dbReference>
<evidence type="ECO:0000256" key="3">
    <source>
        <dbReference type="ARBA" id="ARBA00008397"/>
    </source>
</evidence>
<sequence>MFLDKDFLLTTDFSRKLFHNHAEKMPIIDYHCHLNPKEIYENQNFRDLAQVWINEGNYGDHYKWRLMRANGVPEKYITGDAEPYEKFLKWAETIEKSVGNPLYEWTHLELRRFFGIETILNRQTAPEIWEKANQLLATEDFKPRNLIKNSNVKVVCTTDDPVDDLHYHKLLKESETENGFKVLPAFRPDKVLNIQKEEYADYIHQLSKVSGVSIQNFDDIVDAIQHRVEYFHELGSRLSDHALDTFTYAEATPEELNHIVRKSLSKETLTELEIIQYRTALLKELMRIYHEKNWVMQYHIHAYRNLNELMFNKLGPDTGYDALIDENIAESIAKLFASAENEDIIPKTILYSLNPNDWFPLVTIMGCFQKDTVQKLQLGCAWWFNDTRSGMRRQLEIFAEESLLPNFVGMLTDSRSFLSYPRHEYFRRVLCELFGEWAERGQIPDDEEQIGKIVEDIAYNNAYRYFGFFD</sequence>
<dbReference type="UniPathway" id="UPA00246"/>
<evidence type="ECO:0000313" key="8">
    <source>
        <dbReference type="EMBL" id="GER69754.1"/>
    </source>
</evidence>